<name>A0A8S3UFE7_MYTED</name>
<dbReference type="GO" id="GO:0008270">
    <property type="term" value="F:zinc ion binding"/>
    <property type="evidence" value="ECO:0007669"/>
    <property type="project" value="UniProtKB-KW"/>
</dbReference>
<dbReference type="AlphaFoldDB" id="A0A8S3UFE7"/>
<reference evidence="4" key="1">
    <citation type="submission" date="2021-03" db="EMBL/GenBank/DDBJ databases">
        <authorList>
            <person name="Bekaert M."/>
        </authorList>
    </citation>
    <scope>NUCLEOTIDE SEQUENCE</scope>
</reference>
<dbReference type="InterPro" id="IPR004242">
    <property type="entry name" value="Transposase_21"/>
</dbReference>
<gene>
    <name evidence="4" type="ORF">MEDL_53523</name>
</gene>
<dbReference type="OrthoDB" id="6153585at2759"/>
<evidence type="ECO:0000313" key="5">
    <source>
        <dbReference type="Proteomes" id="UP000683360"/>
    </source>
</evidence>
<keyword evidence="5" id="KW-1185">Reference proteome</keyword>
<keyword evidence="1" id="KW-0863">Zinc-finger</keyword>
<keyword evidence="1" id="KW-0479">Metal-binding</keyword>
<proteinExistence type="predicted"/>
<sequence length="819" mass="94097">MDEEELEACRKSDKEWFCPVPNCGRSLSRKQTLQKHLWSCHEIKAGNPSKRYKMYEVSEDVPLPKSTFYHQKSQEERELPEPPAAAEPQQAMPVQDTMESIGDNNDNSPNVIHDTQVDMDIEDEEELVENFVESFGPPLYVLPPSQQVYNAPIPQYHHYMTMCAFATYHSLSDRGFRHLIQLMGLHIPTENLMETNIDTLKQVCGFDTDCLIHHLYCPSCKKLFTGDVENCKTPGCLGKKEKKTANYFVTGSMQAQLKEILERDGIWTAVQDYVSTRSSDHTTISDILDGEEYRKLKEPGGFLADKNNITFSLFTDGIPLFQSSKVSLWPVYMILNELPPKQRFTRKNMVLWGIWQGCGKPQMNMFLRPLVEDLSQLFQRGIEVNIQQTEIRTRAMMIVATMDLQARAYVLQMTQHNGEHGCLYCLEPGKVVKSGKGNCRSYPYRDVDPEPRTKENIKSDAQEAIASGKRVHGINSESVLSCLPYFDVTTNVVIDYMHGILLGILKKLMSLWFDSKNSKEPFYIGKRVDEVDSIIKTIQPPYFLRRLPRKINGNYNHWKASEFRSWLLYFSLPALQNILPDIYLTHYSLLVEGTFILLGEGISEADLRRADLLLRTFVRNLNLLYRDSICQKKVEAMAVQCKEDQLRDFYQCMTEGSNARQKGGEDAYQCVVFTPAKIQKTFNFSNIVKEELVRLCGTYDTNNFMIVKKISRNGFLMFSKQCSRVVKRNSYTIKMVDNTIVEVEHFLIHKSSRKVVAVCQKFQPLGPLIRNRLQHLQTFQLQSVENTVVRAELLQEPVVVVKTDSKICCGVIPNNVERD</sequence>
<evidence type="ECO:0000313" key="4">
    <source>
        <dbReference type="EMBL" id="CAG2241302.1"/>
    </source>
</evidence>
<feature type="domain" description="C2H2-type" evidence="3">
    <location>
        <begin position="16"/>
        <end position="41"/>
    </location>
</feature>
<feature type="region of interest" description="Disordered" evidence="2">
    <location>
        <begin position="71"/>
        <end position="92"/>
    </location>
</feature>
<dbReference type="EMBL" id="CAJPWZ010002582">
    <property type="protein sequence ID" value="CAG2241302.1"/>
    <property type="molecule type" value="Genomic_DNA"/>
</dbReference>
<protein>
    <recommendedName>
        <fullName evidence="3">C2H2-type domain-containing protein</fullName>
    </recommendedName>
</protein>
<dbReference type="PANTHER" id="PTHR46579:SF1">
    <property type="entry name" value="F5_8 TYPE C DOMAIN-CONTAINING PROTEIN"/>
    <property type="match status" value="1"/>
</dbReference>
<comment type="caution">
    <text evidence="4">The sequence shown here is derived from an EMBL/GenBank/DDBJ whole genome shotgun (WGS) entry which is preliminary data.</text>
</comment>
<keyword evidence="1" id="KW-0862">Zinc</keyword>
<dbReference type="Proteomes" id="UP000683360">
    <property type="component" value="Unassembled WGS sequence"/>
</dbReference>
<organism evidence="4 5">
    <name type="scientific">Mytilus edulis</name>
    <name type="common">Blue mussel</name>
    <dbReference type="NCBI Taxonomy" id="6550"/>
    <lineage>
        <taxon>Eukaryota</taxon>
        <taxon>Metazoa</taxon>
        <taxon>Spiralia</taxon>
        <taxon>Lophotrochozoa</taxon>
        <taxon>Mollusca</taxon>
        <taxon>Bivalvia</taxon>
        <taxon>Autobranchia</taxon>
        <taxon>Pteriomorphia</taxon>
        <taxon>Mytilida</taxon>
        <taxon>Mytiloidea</taxon>
        <taxon>Mytilidae</taxon>
        <taxon>Mytilinae</taxon>
        <taxon>Mytilus</taxon>
    </lineage>
</organism>
<accession>A0A8S3UFE7</accession>
<dbReference type="PROSITE" id="PS00028">
    <property type="entry name" value="ZINC_FINGER_C2H2_1"/>
    <property type="match status" value="1"/>
</dbReference>
<dbReference type="PROSITE" id="PS50157">
    <property type="entry name" value="ZINC_FINGER_C2H2_2"/>
    <property type="match status" value="1"/>
</dbReference>
<dbReference type="PANTHER" id="PTHR46579">
    <property type="entry name" value="F5/8 TYPE C DOMAIN-CONTAINING PROTEIN-RELATED"/>
    <property type="match status" value="1"/>
</dbReference>
<dbReference type="Pfam" id="PF02992">
    <property type="entry name" value="Transposase_21"/>
    <property type="match status" value="1"/>
</dbReference>
<evidence type="ECO:0000256" key="1">
    <source>
        <dbReference type="PROSITE-ProRule" id="PRU00042"/>
    </source>
</evidence>
<evidence type="ECO:0000256" key="2">
    <source>
        <dbReference type="SAM" id="MobiDB-lite"/>
    </source>
</evidence>
<evidence type="ECO:0000259" key="3">
    <source>
        <dbReference type="PROSITE" id="PS50157"/>
    </source>
</evidence>
<dbReference type="InterPro" id="IPR013087">
    <property type="entry name" value="Znf_C2H2_type"/>
</dbReference>